<keyword evidence="7" id="KW-0406">Ion transport</keyword>
<gene>
    <name evidence="12" type="ORF">BZG36_01606</name>
</gene>
<evidence type="ECO:0000256" key="9">
    <source>
        <dbReference type="SAM" id="MobiDB-lite"/>
    </source>
</evidence>
<evidence type="ECO:0000256" key="10">
    <source>
        <dbReference type="SAM" id="Phobius"/>
    </source>
</evidence>
<dbReference type="Gene3D" id="1.10.357.20">
    <property type="entry name" value="SLC41 divalent cation transporters, integral membrane domain"/>
    <property type="match status" value="2"/>
</dbReference>
<dbReference type="Pfam" id="PF01769">
    <property type="entry name" value="MgtE"/>
    <property type="match status" value="2"/>
</dbReference>
<dbReference type="PANTHER" id="PTHR16228">
    <property type="entry name" value="DIVALENT CATION TRANSPORTER SOLUTE CARRIER FAMILY 41"/>
    <property type="match status" value="1"/>
</dbReference>
<dbReference type="GO" id="GO:0005886">
    <property type="term" value="C:plasma membrane"/>
    <property type="evidence" value="ECO:0007669"/>
    <property type="project" value="TreeGrafter"/>
</dbReference>
<dbReference type="PANTHER" id="PTHR16228:SF7">
    <property type="entry name" value="SLC41A_MGTE INTEGRAL MEMBRANE DOMAIN-CONTAINING PROTEIN"/>
    <property type="match status" value="1"/>
</dbReference>
<dbReference type="GO" id="GO:0008324">
    <property type="term" value="F:monoatomic cation transmembrane transporter activity"/>
    <property type="evidence" value="ECO:0007669"/>
    <property type="project" value="InterPro"/>
</dbReference>
<evidence type="ECO:0000256" key="8">
    <source>
        <dbReference type="ARBA" id="ARBA00023136"/>
    </source>
</evidence>
<keyword evidence="4 10" id="KW-0812">Transmembrane</keyword>
<name>A0A261Y4G3_9FUNG</name>
<feature type="transmembrane region" description="Helical" evidence="10">
    <location>
        <begin position="478"/>
        <end position="500"/>
    </location>
</feature>
<feature type="transmembrane region" description="Helical" evidence="10">
    <location>
        <begin position="339"/>
        <end position="361"/>
    </location>
</feature>
<evidence type="ECO:0000259" key="11">
    <source>
        <dbReference type="Pfam" id="PF01769"/>
    </source>
</evidence>
<feature type="domain" description="SLC41A/MgtE integral membrane" evidence="11">
    <location>
        <begin position="375"/>
        <end position="495"/>
    </location>
</feature>
<dbReference type="InterPro" id="IPR045349">
    <property type="entry name" value="SLC41A1-3"/>
</dbReference>
<feature type="transmembrane region" description="Helical" evidence="10">
    <location>
        <begin position="243"/>
        <end position="267"/>
    </location>
</feature>
<evidence type="ECO:0000256" key="5">
    <source>
        <dbReference type="ARBA" id="ARBA00022842"/>
    </source>
</evidence>
<comment type="caution">
    <text evidence="12">The sequence shown here is derived from an EMBL/GenBank/DDBJ whole genome shotgun (WGS) entry which is preliminary data.</text>
</comment>
<feature type="region of interest" description="Disordered" evidence="9">
    <location>
        <begin position="32"/>
        <end position="56"/>
    </location>
</feature>
<evidence type="ECO:0000256" key="4">
    <source>
        <dbReference type="ARBA" id="ARBA00022692"/>
    </source>
</evidence>
<dbReference type="InterPro" id="IPR036739">
    <property type="entry name" value="SLC41_membr_dom_sf"/>
</dbReference>
<evidence type="ECO:0000256" key="7">
    <source>
        <dbReference type="ARBA" id="ARBA00023065"/>
    </source>
</evidence>
<feature type="transmembrane region" description="Helical" evidence="10">
    <location>
        <begin position="410"/>
        <end position="431"/>
    </location>
</feature>
<dbReference type="InterPro" id="IPR006667">
    <property type="entry name" value="SLC41_membr_dom"/>
</dbReference>
<feature type="transmembrane region" description="Helical" evidence="10">
    <location>
        <begin position="202"/>
        <end position="223"/>
    </location>
</feature>
<evidence type="ECO:0000256" key="2">
    <source>
        <dbReference type="ARBA" id="ARBA00009749"/>
    </source>
</evidence>
<evidence type="ECO:0000256" key="3">
    <source>
        <dbReference type="ARBA" id="ARBA00022448"/>
    </source>
</evidence>
<feature type="transmembrane region" description="Helical" evidence="10">
    <location>
        <begin position="117"/>
        <end position="142"/>
    </location>
</feature>
<evidence type="ECO:0000313" key="12">
    <source>
        <dbReference type="EMBL" id="OZJ05468.1"/>
    </source>
</evidence>
<keyword evidence="5" id="KW-0460">Magnesium</keyword>
<comment type="similarity">
    <text evidence="2">Belongs to the SLC41A transporter family.</text>
</comment>
<accession>A0A261Y4G3</accession>
<dbReference type="EMBL" id="MVBO01000015">
    <property type="protein sequence ID" value="OZJ05468.1"/>
    <property type="molecule type" value="Genomic_DNA"/>
</dbReference>
<proteinExistence type="inferred from homology"/>
<sequence>MNKPSAPGSQGGIELFAIDAFSDTTADDAYHALSATPLPSSPPIHENDTAEGEAGESDQFDTYSLHATQYQEDHHDGDYATASTPLFHTSIDLERSNLLDHPEGTVKDVPELEMQSAWTLAIQTFPSTMILLGGLMFVGWLLDYLQAWPVFEAVPELYILVPILFNLKGNLEMNFAARLSTAANLGSLDQSKPRRKIVVGNSFLLILQALIVGSIAGLFSYLLGLSSRAATDPSPPIWESLLMVATSMMCASISGAFMSVFTSVLIIACRHYNVNPDNIACPIAACVGDNVTISLLAILATLMYQFFNTALSPILLVVMVLLIPILGRSVYLNDQVKGLLFSGWTPVFVAMLISSGAGVVLERFVEPYPAMALLVPVMNGISGNFGTIYCSRLSTYLHAGRQDNYMTVEWTMMLMNLLIQVLFLLVTFIFQSGNLEMTWTFVAVYLVSSMLLTYFALLAAKYGTLLSWRFDYDPDNYVLTYLTALVDVSGTGLLVLQFMLLHALESKA</sequence>
<keyword evidence="3" id="KW-0813">Transport</keyword>
<organism evidence="12 13">
    <name type="scientific">Bifiguratus adelaidae</name>
    <dbReference type="NCBI Taxonomy" id="1938954"/>
    <lineage>
        <taxon>Eukaryota</taxon>
        <taxon>Fungi</taxon>
        <taxon>Fungi incertae sedis</taxon>
        <taxon>Mucoromycota</taxon>
        <taxon>Mucoromycotina</taxon>
        <taxon>Endogonomycetes</taxon>
        <taxon>Endogonales</taxon>
        <taxon>Endogonales incertae sedis</taxon>
        <taxon>Bifiguratus</taxon>
    </lineage>
</organism>
<evidence type="ECO:0000313" key="13">
    <source>
        <dbReference type="Proteomes" id="UP000242875"/>
    </source>
</evidence>
<feature type="transmembrane region" description="Helical" evidence="10">
    <location>
        <begin position="367"/>
        <end position="389"/>
    </location>
</feature>
<feature type="transmembrane region" description="Helical" evidence="10">
    <location>
        <begin position="437"/>
        <end position="457"/>
    </location>
</feature>
<keyword evidence="8 10" id="KW-0472">Membrane</keyword>
<dbReference type="Proteomes" id="UP000242875">
    <property type="component" value="Unassembled WGS sequence"/>
</dbReference>
<keyword evidence="6 10" id="KW-1133">Transmembrane helix</keyword>
<dbReference type="OrthoDB" id="666972at2759"/>
<evidence type="ECO:0000256" key="6">
    <source>
        <dbReference type="ARBA" id="ARBA00022989"/>
    </source>
</evidence>
<dbReference type="SUPFAM" id="SSF161093">
    <property type="entry name" value="MgtE membrane domain-like"/>
    <property type="match status" value="2"/>
</dbReference>
<reference evidence="12 13" key="1">
    <citation type="journal article" date="2017" name="Mycologia">
        <title>Bifiguratus adelaidae, gen. et sp. nov., a new member of Mucoromycotina in endophytic and soil-dwelling habitats.</title>
        <authorList>
            <person name="Torres-Cruz T.J."/>
            <person name="Billingsley Tobias T.L."/>
            <person name="Almatruk M."/>
            <person name="Hesse C."/>
            <person name="Kuske C.R."/>
            <person name="Desiro A."/>
            <person name="Benucci G.M."/>
            <person name="Bonito G."/>
            <person name="Stajich J.E."/>
            <person name="Dunlap C."/>
            <person name="Arnold A.E."/>
            <person name="Porras-Alfaro A."/>
        </authorList>
    </citation>
    <scope>NUCLEOTIDE SEQUENCE [LARGE SCALE GENOMIC DNA]</scope>
    <source>
        <strain evidence="12 13">AZ0501</strain>
    </source>
</reference>
<evidence type="ECO:0000256" key="1">
    <source>
        <dbReference type="ARBA" id="ARBA00004141"/>
    </source>
</evidence>
<feature type="transmembrane region" description="Helical" evidence="10">
    <location>
        <begin position="279"/>
        <end position="304"/>
    </location>
</feature>
<comment type="subcellular location">
    <subcellularLocation>
        <location evidence="1">Membrane</location>
        <topology evidence="1">Multi-pass membrane protein</topology>
    </subcellularLocation>
</comment>
<feature type="transmembrane region" description="Helical" evidence="10">
    <location>
        <begin position="310"/>
        <end position="327"/>
    </location>
</feature>
<feature type="domain" description="SLC41A/MgtE integral membrane" evidence="11">
    <location>
        <begin position="161"/>
        <end position="298"/>
    </location>
</feature>
<protein>
    <recommendedName>
        <fullName evidence="11">SLC41A/MgtE integral membrane domain-containing protein</fullName>
    </recommendedName>
</protein>
<keyword evidence="13" id="KW-1185">Reference proteome</keyword>
<dbReference type="AlphaFoldDB" id="A0A261Y4G3"/>